<protein>
    <recommendedName>
        <fullName evidence="5">RRM domain-containing protein</fullName>
    </recommendedName>
</protein>
<dbReference type="GO" id="GO:0000398">
    <property type="term" value="P:mRNA splicing, via spliceosome"/>
    <property type="evidence" value="ECO:0007669"/>
    <property type="project" value="TreeGrafter"/>
</dbReference>
<dbReference type="InterPro" id="IPR051183">
    <property type="entry name" value="U1_U11-U12_snRNP_70-35kDa"/>
</dbReference>
<evidence type="ECO:0000256" key="3">
    <source>
        <dbReference type="PROSITE-ProRule" id="PRU00176"/>
    </source>
</evidence>
<sequence>MYVFQPLNRIQIFKETVPAQVRSDSWTLNYEGFSPNILEELKRHAKEINPSEQSRQNSNKEREQAVATRQAKQEQLLLYEQKKIQLLENKDLGDAYCTVFVAHIPVSATEEDLRKVFEKIGPVVNITLICRKKIKNGKTKIRRGYAFVVFGNRNDAKKAVSYASTIGGSLKCYLSCALIAWFVYYIKTECPLNKPLPFDTEGVNEICLHSHKAYGYVRPYSEPIVHQVVEYYNASPIKPYVEEYYPVVEGQALNVYNFVSEKVDKLVERLNDNSLSNEKKIVIPTKYDAFTKKVGESATTPDDDLIEATPEPTGVVSNYVPETEDEPEIIDPTAIPKATDSTKSDDDDAPVEDSKLEKLVHEAAEVVKQVAAEEIIEAAEAIGERL</sequence>
<dbReference type="SUPFAM" id="SSF54928">
    <property type="entry name" value="RNA-binding domain, RBD"/>
    <property type="match status" value="1"/>
</dbReference>
<feature type="domain" description="RRM" evidence="5">
    <location>
        <begin position="97"/>
        <end position="168"/>
    </location>
</feature>
<dbReference type="InterPro" id="IPR000504">
    <property type="entry name" value="RRM_dom"/>
</dbReference>
<feature type="region of interest" description="Disordered" evidence="4">
    <location>
        <begin position="310"/>
        <end position="353"/>
    </location>
</feature>
<dbReference type="OrthoDB" id="4072889at2759"/>
<dbReference type="STRING" id="52247.A0A4T0X3I0"/>
<keyword evidence="2" id="KW-0539">Nucleus</keyword>
<evidence type="ECO:0000313" key="7">
    <source>
        <dbReference type="Proteomes" id="UP000307173"/>
    </source>
</evidence>
<dbReference type="EMBL" id="SELW01000220">
    <property type="protein sequence ID" value="TID29916.1"/>
    <property type="molecule type" value="Genomic_DNA"/>
</dbReference>
<dbReference type="GO" id="GO:0003729">
    <property type="term" value="F:mRNA binding"/>
    <property type="evidence" value="ECO:0007669"/>
    <property type="project" value="TreeGrafter"/>
</dbReference>
<evidence type="ECO:0000256" key="4">
    <source>
        <dbReference type="SAM" id="MobiDB-lite"/>
    </source>
</evidence>
<evidence type="ECO:0000313" key="6">
    <source>
        <dbReference type="EMBL" id="TID29916.1"/>
    </source>
</evidence>
<comment type="caution">
    <text evidence="6">The sequence shown here is derived from an EMBL/GenBank/DDBJ whole genome shotgun (WGS) entry which is preliminary data.</text>
</comment>
<dbReference type="SMART" id="SM00360">
    <property type="entry name" value="RRM"/>
    <property type="match status" value="1"/>
</dbReference>
<dbReference type="CDD" id="cd00590">
    <property type="entry name" value="RRM_SF"/>
    <property type="match status" value="1"/>
</dbReference>
<feature type="compositionally biased region" description="Low complexity" evidence="4">
    <location>
        <begin position="330"/>
        <end position="341"/>
    </location>
</feature>
<dbReference type="Gene3D" id="3.30.70.330">
    <property type="match status" value="1"/>
</dbReference>
<organism evidence="6 7">
    <name type="scientific">Pichia inconspicua</name>
    <dbReference type="NCBI Taxonomy" id="52247"/>
    <lineage>
        <taxon>Eukaryota</taxon>
        <taxon>Fungi</taxon>
        <taxon>Dikarya</taxon>
        <taxon>Ascomycota</taxon>
        <taxon>Saccharomycotina</taxon>
        <taxon>Pichiomycetes</taxon>
        <taxon>Pichiales</taxon>
        <taxon>Pichiaceae</taxon>
        <taxon>Pichia</taxon>
    </lineage>
</organism>
<dbReference type="PROSITE" id="PS50102">
    <property type="entry name" value="RRM"/>
    <property type="match status" value="1"/>
</dbReference>
<evidence type="ECO:0000259" key="5">
    <source>
        <dbReference type="PROSITE" id="PS50102"/>
    </source>
</evidence>
<keyword evidence="3" id="KW-0694">RNA-binding</keyword>
<dbReference type="InterPro" id="IPR035979">
    <property type="entry name" value="RBD_domain_sf"/>
</dbReference>
<dbReference type="PANTHER" id="PTHR13952">
    <property type="entry name" value="U1 SMALL NUCLEAR RIBONUCLEOPROTEIN 70 KD"/>
    <property type="match status" value="1"/>
</dbReference>
<dbReference type="GO" id="GO:0071011">
    <property type="term" value="C:precatalytic spliceosome"/>
    <property type="evidence" value="ECO:0007669"/>
    <property type="project" value="TreeGrafter"/>
</dbReference>
<dbReference type="Proteomes" id="UP000307173">
    <property type="component" value="Unassembled WGS sequence"/>
</dbReference>
<dbReference type="InterPro" id="IPR012677">
    <property type="entry name" value="Nucleotide-bd_a/b_plait_sf"/>
</dbReference>
<keyword evidence="7" id="KW-1185">Reference proteome</keyword>
<comment type="subcellular location">
    <subcellularLocation>
        <location evidence="1">Nucleus</location>
    </subcellularLocation>
</comment>
<reference evidence="6 7" key="1">
    <citation type="journal article" date="2019" name="Front. Genet.">
        <title>Whole-Genome Sequencing of the Opportunistic Yeast Pathogen Candida inconspicua Uncovers Its Hybrid Origin.</title>
        <authorList>
            <person name="Mixao V."/>
            <person name="Hansen A.P."/>
            <person name="Saus E."/>
            <person name="Boekhout T."/>
            <person name="Lass-Florl C."/>
            <person name="Gabaldon T."/>
        </authorList>
    </citation>
    <scope>NUCLEOTIDE SEQUENCE [LARGE SCALE GENOMIC DNA]</scope>
    <source>
        <strain evidence="6 7">CBS 180</strain>
    </source>
</reference>
<proteinExistence type="predicted"/>
<name>A0A4T0X3I0_9ASCO</name>
<dbReference type="GO" id="GO:0017069">
    <property type="term" value="F:snRNA binding"/>
    <property type="evidence" value="ECO:0007669"/>
    <property type="project" value="TreeGrafter"/>
</dbReference>
<evidence type="ECO:0000256" key="2">
    <source>
        <dbReference type="ARBA" id="ARBA00023242"/>
    </source>
</evidence>
<evidence type="ECO:0000256" key="1">
    <source>
        <dbReference type="ARBA" id="ARBA00004123"/>
    </source>
</evidence>
<dbReference type="Pfam" id="PF00076">
    <property type="entry name" value="RRM_1"/>
    <property type="match status" value="1"/>
</dbReference>
<dbReference type="AlphaFoldDB" id="A0A4T0X3I0"/>
<gene>
    <name evidence="6" type="ORF">CANINC_001427</name>
</gene>
<accession>A0A4T0X3I0</accession>